<accession>A0A936YUE1</accession>
<keyword evidence="2" id="KW-1185">Reference proteome</keyword>
<organism evidence="1 2">
    <name type="scientific">Rhizobium setariae</name>
    <dbReference type="NCBI Taxonomy" id="2801340"/>
    <lineage>
        <taxon>Bacteria</taxon>
        <taxon>Pseudomonadati</taxon>
        <taxon>Pseudomonadota</taxon>
        <taxon>Alphaproteobacteria</taxon>
        <taxon>Hyphomicrobiales</taxon>
        <taxon>Rhizobiaceae</taxon>
        <taxon>Rhizobium/Agrobacterium group</taxon>
        <taxon>Rhizobium</taxon>
    </lineage>
</organism>
<dbReference type="AlphaFoldDB" id="A0A936YUE1"/>
<name>A0A936YUE1_9HYPH</name>
<gene>
    <name evidence="1" type="ORF">JJB09_24660</name>
</gene>
<protein>
    <submittedName>
        <fullName evidence="1">Uncharacterized protein</fullName>
    </submittedName>
</protein>
<comment type="caution">
    <text evidence="1">The sequence shown here is derived from an EMBL/GenBank/DDBJ whole genome shotgun (WGS) entry which is preliminary data.</text>
</comment>
<evidence type="ECO:0000313" key="2">
    <source>
        <dbReference type="Proteomes" id="UP000633219"/>
    </source>
</evidence>
<dbReference type="EMBL" id="JAEQNC010000020">
    <property type="protein sequence ID" value="MBL0375212.1"/>
    <property type="molecule type" value="Genomic_DNA"/>
</dbReference>
<sequence>MNEPLRNLLEAARKAPQTKSDMEVQRRSFAYGNTHFENSLITREMVNKIADEMPSPYSIPKVKGDHD</sequence>
<evidence type="ECO:0000313" key="1">
    <source>
        <dbReference type="EMBL" id="MBL0375212.1"/>
    </source>
</evidence>
<proteinExistence type="predicted"/>
<reference evidence="1" key="1">
    <citation type="submission" date="2021-01" db="EMBL/GenBank/DDBJ databases">
        <title>Rhizobium sp. strain KVB221 16S ribosomal RNA gene Genome sequencing and assembly.</title>
        <authorList>
            <person name="Kang M."/>
        </authorList>
    </citation>
    <scope>NUCLEOTIDE SEQUENCE</scope>
    <source>
        <strain evidence="1">KVB221</strain>
    </source>
</reference>
<dbReference type="Proteomes" id="UP000633219">
    <property type="component" value="Unassembled WGS sequence"/>
</dbReference>